<dbReference type="EMBL" id="FNEG01000001">
    <property type="protein sequence ID" value="SDI24883.1"/>
    <property type="molecule type" value="Genomic_DNA"/>
</dbReference>
<dbReference type="SUPFAM" id="SSF46785">
    <property type="entry name" value="Winged helix' DNA-binding domain"/>
    <property type="match status" value="1"/>
</dbReference>
<dbReference type="PANTHER" id="PTHR33204:SF18">
    <property type="entry name" value="TRANSCRIPTIONAL REGULATORY PROTEIN"/>
    <property type="match status" value="1"/>
</dbReference>
<evidence type="ECO:0000313" key="5">
    <source>
        <dbReference type="EMBL" id="SDI24883.1"/>
    </source>
</evidence>
<keyword evidence="7" id="KW-1185">Reference proteome</keyword>
<dbReference type="EMBL" id="UAWB01000002">
    <property type="protein sequence ID" value="SQB26680.1"/>
    <property type="molecule type" value="Genomic_DNA"/>
</dbReference>
<dbReference type="OrthoDB" id="9791143at2"/>
<dbReference type="Pfam" id="PF01638">
    <property type="entry name" value="HxlR"/>
    <property type="match status" value="1"/>
</dbReference>
<dbReference type="InterPro" id="IPR036390">
    <property type="entry name" value="WH_DNA-bd_sf"/>
</dbReference>
<dbReference type="STRING" id="445960.SAMN05421542_0573"/>
<evidence type="ECO:0000256" key="3">
    <source>
        <dbReference type="ARBA" id="ARBA00023163"/>
    </source>
</evidence>
<accession>A0A2X2XK00</accession>
<feature type="domain" description="HTH hxlR-type" evidence="4">
    <location>
        <begin position="8"/>
        <end position="107"/>
    </location>
</feature>
<evidence type="ECO:0000256" key="2">
    <source>
        <dbReference type="ARBA" id="ARBA00023125"/>
    </source>
</evidence>
<evidence type="ECO:0000313" key="6">
    <source>
        <dbReference type="EMBL" id="SQB26680.1"/>
    </source>
</evidence>
<reference evidence="6 8" key="2">
    <citation type="submission" date="2018-06" db="EMBL/GenBank/DDBJ databases">
        <authorList>
            <consortium name="Pathogen Informatics"/>
            <person name="Doyle S."/>
        </authorList>
    </citation>
    <scope>NUCLEOTIDE SEQUENCE [LARGE SCALE GENOMIC DNA]</scope>
    <source>
        <strain evidence="6 8">NCTC13492</strain>
    </source>
</reference>
<dbReference type="Proteomes" id="UP000199426">
    <property type="component" value="Unassembled WGS sequence"/>
</dbReference>
<protein>
    <submittedName>
        <fullName evidence="6">HTH-type transcriptional activator hxlR</fullName>
    </submittedName>
    <submittedName>
        <fullName evidence="5">Transcriptional regulator, HxlR family</fullName>
    </submittedName>
</protein>
<gene>
    <name evidence="6" type="primary">hxlR_1</name>
    <name evidence="6" type="ORF">NCTC13492_00358</name>
    <name evidence="5" type="ORF">SAMN05421542_0573</name>
</gene>
<dbReference type="PROSITE" id="PS51118">
    <property type="entry name" value="HTH_HXLR"/>
    <property type="match status" value="1"/>
</dbReference>
<reference evidence="5 7" key="1">
    <citation type="submission" date="2016-10" db="EMBL/GenBank/DDBJ databases">
        <authorList>
            <person name="Varghese N."/>
            <person name="Submissions S."/>
        </authorList>
    </citation>
    <scope>NUCLEOTIDE SEQUENCE [LARGE SCALE GENOMIC DNA]</scope>
    <source>
        <strain evidence="5 7">DSM 19299</strain>
    </source>
</reference>
<dbReference type="Proteomes" id="UP000251670">
    <property type="component" value="Unassembled WGS sequence"/>
</dbReference>
<evidence type="ECO:0000313" key="7">
    <source>
        <dbReference type="Proteomes" id="UP000199426"/>
    </source>
</evidence>
<dbReference type="GO" id="GO:0003677">
    <property type="term" value="F:DNA binding"/>
    <property type="evidence" value="ECO:0007669"/>
    <property type="project" value="UniProtKB-KW"/>
</dbReference>
<evidence type="ECO:0000256" key="1">
    <source>
        <dbReference type="ARBA" id="ARBA00023015"/>
    </source>
</evidence>
<keyword evidence="1" id="KW-0805">Transcription regulation</keyword>
<dbReference type="PANTHER" id="PTHR33204">
    <property type="entry name" value="TRANSCRIPTIONAL REGULATOR, MARR FAMILY"/>
    <property type="match status" value="1"/>
</dbReference>
<dbReference type="RefSeq" id="WP_089733361.1">
    <property type="nucleotide sequence ID" value="NZ_FNEG01000001.1"/>
</dbReference>
<evidence type="ECO:0000259" key="4">
    <source>
        <dbReference type="PROSITE" id="PS51118"/>
    </source>
</evidence>
<dbReference type="InterPro" id="IPR002577">
    <property type="entry name" value="HTH_HxlR"/>
</dbReference>
<dbReference type="InterPro" id="IPR036388">
    <property type="entry name" value="WH-like_DNA-bd_sf"/>
</dbReference>
<name>A0A2X2XK00_CHRJE</name>
<dbReference type="Gene3D" id="1.10.10.10">
    <property type="entry name" value="Winged helix-like DNA-binding domain superfamily/Winged helix DNA-binding domain"/>
    <property type="match status" value="1"/>
</dbReference>
<sequence>MSKKRSDCPISCSLEIWGDKWSLLIIRDLMLKRECTYGELQKADEKIASNILATRLQNLLENGIIDKKNHPENKLKILYHLTEKGIDLVPIIVEINLWGDQYLTIPDDRKKLLEDIKKDKVDFIKRAKSYLSNVSQ</sequence>
<evidence type="ECO:0000313" key="8">
    <source>
        <dbReference type="Proteomes" id="UP000251670"/>
    </source>
</evidence>
<organism evidence="6 8">
    <name type="scientific">Chryseobacterium jejuense</name>
    <dbReference type="NCBI Taxonomy" id="445960"/>
    <lineage>
        <taxon>Bacteria</taxon>
        <taxon>Pseudomonadati</taxon>
        <taxon>Bacteroidota</taxon>
        <taxon>Flavobacteriia</taxon>
        <taxon>Flavobacteriales</taxon>
        <taxon>Weeksellaceae</taxon>
        <taxon>Chryseobacterium group</taxon>
        <taxon>Chryseobacterium</taxon>
    </lineage>
</organism>
<proteinExistence type="predicted"/>
<keyword evidence="3" id="KW-0804">Transcription</keyword>
<keyword evidence="2" id="KW-0238">DNA-binding</keyword>
<dbReference type="AlphaFoldDB" id="A0A2X2XK00"/>